<dbReference type="OrthoDB" id="17536at2759"/>
<sequence length="228" mass="26611">MTTFGEINEPSSRTAWEDWDDSLYRENLPELRFDREMEVPRDINTFVILEGRYIYDCIQIQHNLELINTIADVNLRLYKTKKLGNYICVIRNYSLVLSSEIVELLKKYINISTNVVAMMTKPLVEYQVSELVTKDYILRSLCTSKQLSKPVNIVFPNLEQPNLISGISAGVLSWREIMDQPAIAVVCYIEHPEEQQIQELYDLLEKLDVIPHLEKQHRTTLINSNLYI</sequence>
<protein>
    <recommendedName>
        <fullName evidence="2">Proteasome assembly chaperone 1</fullName>
    </recommendedName>
</protein>
<dbReference type="PANTHER" id="PTHR15069">
    <property type="entry name" value="PROTEASOME ASSEMBLY CHAPERONE 1"/>
    <property type="match status" value="1"/>
</dbReference>
<dbReference type="GO" id="GO:0005783">
    <property type="term" value="C:endoplasmic reticulum"/>
    <property type="evidence" value="ECO:0007669"/>
    <property type="project" value="InterPro"/>
</dbReference>
<evidence type="ECO:0000256" key="1">
    <source>
        <dbReference type="ARBA" id="ARBA00005261"/>
    </source>
</evidence>
<dbReference type="AlphaFoldDB" id="A0A9P0FUV5"/>
<keyword evidence="5" id="KW-1185">Reference proteome</keyword>
<name>A0A9P0FUV5_CHRIL</name>
<dbReference type="GO" id="GO:0070628">
    <property type="term" value="F:proteasome binding"/>
    <property type="evidence" value="ECO:0007669"/>
    <property type="project" value="TreeGrafter"/>
</dbReference>
<dbReference type="EMBL" id="LR824018">
    <property type="protein sequence ID" value="CAH0586932.1"/>
    <property type="molecule type" value="Genomic_DNA"/>
</dbReference>
<accession>A0A9P0FUV5</accession>
<gene>
    <name evidence="4" type="ORF">CINC_LOCUS3424</name>
</gene>
<keyword evidence="3" id="KW-0143">Chaperone</keyword>
<dbReference type="Proteomes" id="UP001154114">
    <property type="component" value="Chromosome 15"/>
</dbReference>
<organism evidence="4 5">
    <name type="scientific">Chrysodeixis includens</name>
    <name type="common">Soybean looper</name>
    <name type="synonym">Pseudoplusia includens</name>
    <dbReference type="NCBI Taxonomy" id="689277"/>
    <lineage>
        <taxon>Eukaryota</taxon>
        <taxon>Metazoa</taxon>
        <taxon>Ecdysozoa</taxon>
        <taxon>Arthropoda</taxon>
        <taxon>Hexapoda</taxon>
        <taxon>Insecta</taxon>
        <taxon>Pterygota</taxon>
        <taxon>Neoptera</taxon>
        <taxon>Endopterygota</taxon>
        <taxon>Lepidoptera</taxon>
        <taxon>Glossata</taxon>
        <taxon>Ditrysia</taxon>
        <taxon>Noctuoidea</taxon>
        <taxon>Noctuidae</taxon>
        <taxon>Plusiinae</taxon>
        <taxon>Chrysodeixis</taxon>
    </lineage>
</organism>
<evidence type="ECO:0000256" key="2">
    <source>
        <dbReference type="ARBA" id="ARBA00019180"/>
    </source>
</evidence>
<proteinExistence type="inferred from homology"/>
<reference evidence="4" key="1">
    <citation type="submission" date="2021-12" db="EMBL/GenBank/DDBJ databases">
        <authorList>
            <person name="King R."/>
        </authorList>
    </citation>
    <scope>NUCLEOTIDE SEQUENCE</scope>
</reference>
<dbReference type="PANTHER" id="PTHR15069:SF1">
    <property type="entry name" value="PROTEASOME ASSEMBLY CHAPERONE 1"/>
    <property type="match status" value="1"/>
</dbReference>
<evidence type="ECO:0000256" key="3">
    <source>
        <dbReference type="ARBA" id="ARBA00023186"/>
    </source>
</evidence>
<dbReference type="GO" id="GO:0080129">
    <property type="term" value="P:proteasome core complex assembly"/>
    <property type="evidence" value="ECO:0007669"/>
    <property type="project" value="TreeGrafter"/>
</dbReference>
<evidence type="ECO:0000313" key="5">
    <source>
        <dbReference type="Proteomes" id="UP001154114"/>
    </source>
</evidence>
<evidence type="ECO:0000313" key="4">
    <source>
        <dbReference type="EMBL" id="CAH0586932.1"/>
    </source>
</evidence>
<dbReference type="InterPro" id="IPR016565">
    <property type="entry name" value="Proteasome_assmbl_chp_1"/>
</dbReference>
<comment type="similarity">
    <text evidence="1">Belongs to the PSMG1 family.</text>
</comment>